<name>A0A2W7ML48_9BACI</name>
<keyword evidence="1" id="KW-0472">Membrane</keyword>
<protein>
    <submittedName>
        <fullName evidence="2">Uncharacterized protein</fullName>
    </submittedName>
</protein>
<reference evidence="2 3" key="1">
    <citation type="submission" date="2018-06" db="EMBL/GenBank/DDBJ databases">
        <title>Genomic Encyclopedia of Type Strains, Phase IV (KMG-IV): sequencing the most valuable type-strain genomes for metagenomic binning, comparative biology and taxonomic classification.</title>
        <authorList>
            <person name="Goeker M."/>
        </authorList>
    </citation>
    <scope>NUCLEOTIDE SEQUENCE [LARGE SCALE GENOMIC DNA]</scope>
    <source>
        <strain evidence="2 3">DSM 5</strain>
    </source>
</reference>
<dbReference type="Proteomes" id="UP000248646">
    <property type="component" value="Unassembled WGS sequence"/>
</dbReference>
<evidence type="ECO:0000313" key="2">
    <source>
        <dbReference type="EMBL" id="PZX07887.1"/>
    </source>
</evidence>
<dbReference type="AlphaFoldDB" id="A0A2W7ML48"/>
<sequence>MEPSNEESKKILVSLGKLEEKFESLNTAMNAVSKVSELVIQTDSSVKSAHVRINDLKLDIAKEILRQETATEKEFIAQETLIKEKFVEQKVGMKEEFKVRDENFSKFTGKIEFLQRTLAGSFITFLFGIALYIIQRFGGN</sequence>
<dbReference type="RefSeq" id="WP_111438501.1">
    <property type="nucleotide sequence ID" value="NZ_QKZI01000001.1"/>
</dbReference>
<evidence type="ECO:0000313" key="3">
    <source>
        <dbReference type="Proteomes" id="UP000248646"/>
    </source>
</evidence>
<feature type="transmembrane region" description="Helical" evidence="1">
    <location>
        <begin position="113"/>
        <end position="134"/>
    </location>
</feature>
<organism evidence="2 3">
    <name type="scientific">Psychrobacillus insolitus</name>
    <dbReference type="NCBI Taxonomy" id="1461"/>
    <lineage>
        <taxon>Bacteria</taxon>
        <taxon>Bacillati</taxon>
        <taxon>Bacillota</taxon>
        <taxon>Bacilli</taxon>
        <taxon>Bacillales</taxon>
        <taxon>Bacillaceae</taxon>
        <taxon>Psychrobacillus</taxon>
    </lineage>
</organism>
<accession>A0A2W7ML48</accession>
<keyword evidence="1" id="KW-0812">Transmembrane</keyword>
<proteinExistence type="predicted"/>
<keyword evidence="1" id="KW-1133">Transmembrane helix</keyword>
<evidence type="ECO:0000256" key="1">
    <source>
        <dbReference type="SAM" id="Phobius"/>
    </source>
</evidence>
<comment type="caution">
    <text evidence="2">The sequence shown here is derived from an EMBL/GenBank/DDBJ whole genome shotgun (WGS) entry which is preliminary data.</text>
</comment>
<keyword evidence="3" id="KW-1185">Reference proteome</keyword>
<dbReference type="EMBL" id="QKZI01000001">
    <property type="protein sequence ID" value="PZX07887.1"/>
    <property type="molecule type" value="Genomic_DNA"/>
</dbReference>
<gene>
    <name evidence="2" type="ORF">C7437_1011009</name>
</gene>